<organism evidence="2 3">
    <name type="scientific">Belliella pelovolcani</name>
    <dbReference type="NCBI Taxonomy" id="529505"/>
    <lineage>
        <taxon>Bacteria</taxon>
        <taxon>Pseudomonadati</taxon>
        <taxon>Bacteroidota</taxon>
        <taxon>Cytophagia</taxon>
        <taxon>Cytophagales</taxon>
        <taxon>Cyclobacteriaceae</taxon>
        <taxon>Belliella</taxon>
    </lineage>
</organism>
<evidence type="ECO:0000313" key="3">
    <source>
        <dbReference type="Proteomes" id="UP000186026"/>
    </source>
</evidence>
<keyword evidence="1" id="KW-0472">Membrane</keyword>
<protein>
    <submittedName>
        <fullName evidence="2">Uncharacterized protein</fullName>
    </submittedName>
</protein>
<gene>
    <name evidence="2" type="ORF">SAMN05421761_12312</name>
</gene>
<keyword evidence="1" id="KW-1133">Transmembrane helix</keyword>
<evidence type="ECO:0000256" key="1">
    <source>
        <dbReference type="SAM" id="Phobius"/>
    </source>
</evidence>
<reference evidence="3" key="1">
    <citation type="submission" date="2017-01" db="EMBL/GenBank/DDBJ databases">
        <authorList>
            <person name="Varghese N."/>
            <person name="Submissions S."/>
        </authorList>
    </citation>
    <scope>NUCLEOTIDE SEQUENCE [LARGE SCALE GENOMIC DNA]</scope>
    <source>
        <strain evidence="3">DSM 46698</strain>
    </source>
</reference>
<accession>A0A1N7PYG7</accession>
<name>A0A1N7PYG7_9BACT</name>
<keyword evidence="3" id="KW-1185">Reference proteome</keyword>
<proteinExistence type="predicted"/>
<dbReference type="Proteomes" id="UP000186026">
    <property type="component" value="Unassembled WGS sequence"/>
</dbReference>
<sequence>MALINENLKLSPKTSLFFFFINKGVIWVFFCSMLLVYINNFFPKIIFSDLFFKLWKISENIIYSLIAASIFYFFLEVLPKVKSQIDFYSYTLSLQSRLKTHLFFLKKALDLIPKKTEVLTESISIKKKKVPRELGTINKYDVISILKKINEIKRREIEIFNKLFEAHNGNVVEKVFYYRLNIIKTTDLPIEGKLLDVYTEISIQIESLNEIERLILGHVNIKNQSS</sequence>
<dbReference type="OrthoDB" id="9853993at2"/>
<keyword evidence="1" id="KW-0812">Transmembrane</keyword>
<evidence type="ECO:0000313" key="2">
    <source>
        <dbReference type="EMBL" id="SIT15668.1"/>
    </source>
</evidence>
<dbReference type="AlphaFoldDB" id="A0A1N7PYG7"/>
<feature type="transmembrane region" description="Helical" evidence="1">
    <location>
        <begin position="16"/>
        <end position="37"/>
    </location>
</feature>
<dbReference type="RefSeq" id="WP_076502986.1">
    <property type="nucleotide sequence ID" value="NZ_FTOP01000023.1"/>
</dbReference>
<dbReference type="EMBL" id="FTOP01000023">
    <property type="protein sequence ID" value="SIT15668.1"/>
    <property type="molecule type" value="Genomic_DNA"/>
</dbReference>
<feature type="transmembrane region" description="Helical" evidence="1">
    <location>
        <begin position="57"/>
        <end position="75"/>
    </location>
</feature>